<evidence type="ECO:0000256" key="1">
    <source>
        <dbReference type="SAM" id="Phobius"/>
    </source>
</evidence>
<sequence>MFLTQLFKPFGYFKIKLRHKWRIDWAVPAILALLVLWLIDKTIAVTSISASGGIAALVLSFLQTLPGFYIAALAIICSIRNPRLEKSFDGEPPKIIVRVRGEETPVKLSRRRFLAMLFSFLTAQCLLVIAYSIIYIALNDFIASRYTIFFGVNNLIIYVNAFVYLTLVCQLSVVTFWGLYYLGHKLHTSEHETE</sequence>
<dbReference type="AlphaFoldDB" id="A0A2A3MGT7"/>
<dbReference type="Proteomes" id="UP000242313">
    <property type="component" value="Unassembled WGS sequence"/>
</dbReference>
<reference evidence="2 3" key="1">
    <citation type="submission" date="2017-09" db="EMBL/GenBank/DDBJ databases">
        <title>Pseudomonas abyssi sp. nov. isolated from Abyssopelagic Water.</title>
        <authorList>
            <person name="Wei Y."/>
        </authorList>
    </citation>
    <scope>NUCLEOTIDE SEQUENCE [LARGE SCALE GENOMIC DNA]</scope>
    <source>
        <strain evidence="2 3">MT5</strain>
    </source>
</reference>
<feature type="transmembrane region" description="Helical" evidence="1">
    <location>
        <begin position="21"/>
        <end position="39"/>
    </location>
</feature>
<keyword evidence="1" id="KW-0472">Membrane</keyword>
<feature type="transmembrane region" description="Helical" evidence="1">
    <location>
        <begin position="157"/>
        <end position="182"/>
    </location>
</feature>
<keyword evidence="1" id="KW-1133">Transmembrane helix</keyword>
<organism evidence="2 3">
    <name type="scientific">Pseudomonas abyssi</name>
    <dbReference type="NCBI Taxonomy" id="170540"/>
    <lineage>
        <taxon>Bacteria</taxon>
        <taxon>Pseudomonadati</taxon>
        <taxon>Pseudomonadota</taxon>
        <taxon>Gammaproteobacteria</taxon>
        <taxon>Pseudomonadales</taxon>
        <taxon>Pseudomonadaceae</taxon>
        <taxon>Pseudomonas</taxon>
    </lineage>
</organism>
<evidence type="ECO:0000313" key="3">
    <source>
        <dbReference type="Proteomes" id="UP000242313"/>
    </source>
</evidence>
<proteinExistence type="predicted"/>
<gene>
    <name evidence="2" type="ORF">CNQ84_11605</name>
</gene>
<dbReference type="RefSeq" id="WP_096005031.1">
    <property type="nucleotide sequence ID" value="NZ_NTMR01000013.1"/>
</dbReference>
<accession>A0A2A3MGT7</accession>
<keyword evidence="1" id="KW-0812">Transmembrane</keyword>
<evidence type="ECO:0000313" key="2">
    <source>
        <dbReference type="EMBL" id="PBK03991.1"/>
    </source>
</evidence>
<protein>
    <submittedName>
        <fullName evidence="2">Uncharacterized protein</fullName>
    </submittedName>
</protein>
<name>A0A2A3MGT7_9PSED</name>
<feature type="transmembrane region" description="Helical" evidence="1">
    <location>
        <begin position="113"/>
        <end position="137"/>
    </location>
</feature>
<keyword evidence="3" id="KW-1185">Reference proteome</keyword>
<feature type="transmembrane region" description="Helical" evidence="1">
    <location>
        <begin position="51"/>
        <end position="76"/>
    </location>
</feature>
<comment type="caution">
    <text evidence="2">The sequence shown here is derived from an EMBL/GenBank/DDBJ whole genome shotgun (WGS) entry which is preliminary data.</text>
</comment>
<dbReference type="EMBL" id="NTMR01000013">
    <property type="protein sequence ID" value="PBK03991.1"/>
    <property type="molecule type" value="Genomic_DNA"/>
</dbReference>